<accession>A0A1I2UWC4</accession>
<dbReference type="PANTHER" id="PTHR43617">
    <property type="entry name" value="L-AMINO ACID N-ACETYLTRANSFERASE"/>
    <property type="match status" value="1"/>
</dbReference>
<gene>
    <name evidence="2" type="ORF">SAMN04489864_102345</name>
</gene>
<proteinExistence type="predicted"/>
<evidence type="ECO:0000259" key="1">
    <source>
        <dbReference type="PROSITE" id="PS51186"/>
    </source>
</evidence>
<dbReference type="GO" id="GO:0016747">
    <property type="term" value="F:acyltransferase activity, transferring groups other than amino-acyl groups"/>
    <property type="evidence" value="ECO:0007669"/>
    <property type="project" value="InterPro"/>
</dbReference>
<dbReference type="InterPro" id="IPR000182">
    <property type="entry name" value="GNAT_dom"/>
</dbReference>
<dbReference type="AlphaFoldDB" id="A0A1I2UWC4"/>
<dbReference type="Pfam" id="PF00583">
    <property type="entry name" value="Acetyltransf_1"/>
    <property type="match status" value="1"/>
</dbReference>
<dbReference type="Gene3D" id="3.40.630.30">
    <property type="match status" value="1"/>
</dbReference>
<dbReference type="STRING" id="414048.SAMN04489864_102345"/>
<feature type="domain" description="N-acetyltransferase" evidence="1">
    <location>
        <begin position="1"/>
        <end position="171"/>
    </location>
</feature>
<dbReference type="SUPFAM" id="SSF55729">
    <property type="entry name" value="Acyl-CoA N-acyltransferases (Nat)"/>
    <property type="match status" value="1"/>
</dbReference>
<dbReference type="InterPro" id="IPR050276">
    <property type="entry name" value="MshD_Acetyltransferase"/>
</dbReference>
<sequence>MAITKAVQQDIKELNSLINAAYRGDESKKGWTTEAEILDGIRINEVTLADLLSNAAVSILKYTNEDGKIVGTVYLELKPEQLYLGMFAVSPISQGKGIGKAFLAAAEVYALANNCNRIILTVISSRTELIDWYKRHGYMATGGSIAFEEIEGRFGEPKVPTIKLIEMEKLL</sequence>
<evidence type="ECO:0000313" key="3">
    <source>
        <dbReference type="Proteomes" id="UP000199666"/>
    </source>
</evidence>
<dbReference type="CDD" id="cd04301">
    <property type="entry name" value="NAT_SF"/>
    <property type="match status" value="1"/>
</dbReference>
<evidence type="ECO:0000313" key="2">
    <source>
        <dbReference type="EMBL" id="SFG80479.1"/>
    </source>
</evidence>
<reference evidence="2 3" key="1">
    <citation type="submission" date="2016-10" db="EMBL/GenBank/DDBJ databases">
        <authorList>
            <person name="de Groot N.N."/>
        </authorList>
    </citation>
    <scope>NUCLEOTIDE SEQUENCE [LARGE SCALE GENOMIC DNA]</scope>
    <source>
        <strain evidence="2 3">DSM 18684</strain>
    </source>
</reference>
<dbReference type="EMBL" id="FOPP01000002">
    <property type="protein sequence ID" value="SFG80479.1"/>
    <property type="molecule type" value="Genomic_DNA"/>
</dbReference>
<dbReference type="PANTHER" id="PTHR43617:SF9">
    <property type="entry name" value="GNAT FAMILY ACETYLTRANSFERASE"/>
    <property type="match status" value="1"/>
</dbReference>
<keyword evidence="3" id="KW-1185">Reference proteome</keyword>
<keyword evidence="2" id="KW-0808">Transferase</keyword>
<name>A0A1I2UWC4_9SPHI</name>
<organism evidence="2 3">
    <name type="scientific">Pedobacter insulae</name>
    <dbReference type="NCBI Taxonomy" id="414048"/>
    <lineage>
        <taxon>Bacteria</taxon>
        <taxon>Pseudomonadati</taxon>
        <taxon>Bacteroidota</taxon>
        <taxon>Sphingobacteriia</taxon>
        <taxon>Sphingobacteriales</taxon>
        <taxon>Sphingobacteriaceae</taxon>
        <taxon>Pedobacter</taxon>
    </lineage>
</organism>
<protein>
    <submittedName>
        <fullName evidence="2">Acetyltransferase (GNAT) family protein</fullName>
    </submittedName>
</protein>
<dbReference type="RefSeq" id="WP_090992386.1">
    <property type="nucleotide sequence ID" value="NZ_FOPP01000002.1"/>
</dbReference>
<dbReference type="OrthoDB" id="9796381at2"/>
<dbReference type="PROSITE" id="PS51186">
    <property type="entry name" value="GNAT"/>
    <property type="match status" value="1"/>
</dbReference>
<dbReference type="Proteomes" id="UP000199666">
    <property type="component" value="Unassembled WGS sequence"/>
</dbReference>
<dbReference type="InterPro" id="IPR016181">
    <property type="entry name" value="Acyl_CoA_acyltransferase"/>
</dbReference>